<keyword evidence="3" id="KW-0274">FAD</keyword>
<dbReference type="InterPro" id="IPR036188">
    <property type="entry name" value="FAD/NAD-bd_sf"/>
</dbReference>
<dbReference type="InParanoid" id="A0A2K1QIK5"/>
<evidence type="ECO:0000256" key="1">
    <source>
        <dbReference type="ARBA" id="ARBA00007992"/>
    </source>
</evidence>
<protein>
    <submittedName>
        <fullName evidence="7">Ubiquinone biosynthesis monooxygenase COQ6</fullName>
    </submittedName>
</protein>
<evidence type="ECO:0000313" key="8">
    <source>
        <dbReference type="Proteomes" id="UP000243797"/>
    </source>
</evidence>
<dbReference type="Gene3D" id="3.50.50.60">
    <property type="entry name" value="FAD/NAD(P)-binding domain"/>
    <property type="match status" value="1"/>
</dbReference>
<dbReference type="Pfam" id="PF01494">
    <property type="entry name" value="FAD_binding_3"/>
    <property type="match status" value="2"/>
</dbReference>
<keyword evidence="7" id="KW-0830">Ubiquinone</keyword>
<evidence type="ECO:0000259" key="6">
    <source>
        <dbReference type="Pfam" id="PF01494"/>
    </source>
</evidence>
<keyword evidence="2" id="KW-0285">Flavoprotein</keyword>
<dbReference type="SUPFAM" id="SSF51905">
    <property type="entry name" value="FAD/NAD(P)-binding domain"/>
    <property type="match status" value="1"/>
</dbReference>
<evidence type="ECO:0000313" key="7">
    <source>
        <dbReference type="EMBL" id="PNS14977.1"/>
    </source>
</evidence>
<gene>
    <name evidence="7" type="ORF">CAC42_2206</name>
</gene>
<dbReference type="AlphaFoldDB" id="A0A2K1QIK5"/>
<evidence type="ECO:0000256" key="3">
    <source>
        <dbReference type="ARBA" id="ARBA00022827"/>
    </source>
</evidence>
<feature type="domain" description="FAD-binding" evidence="6">
    <location>
        <begin position="305"/>
        <end position="370"/>
    </location>
</feature>
<evidence type="ECO:0000256" key="4">
    <source>
        <dbReference type="ARBA" id="ARBA00023002"/>
    </source>
</evidence>
<evidence type="ECO:0000256" key="5">
    <source>
        <dbReference type="ARBA" id="ARBA00023033"/>
    </source>
</evidence>
<reference evidence="7 8" key="1">
    <citation type="submission" date="2017-06" db="EMBL/GenBank/DDBJ databases">
        <title>Draft genome sequence of a variant of Elsinoe murrayae.</title>
        <authorList>
            <person name="Cheng Q."/>
        </authorList>
    </citation>
    <scope>NUCLEOTIDE SEQUENCE [LARGE SCALE GENOMIC DNA]</scope>
    <source>
        <strain evidence="7 8">CQ-2017a</strain>
    </source>
</reference>
<dbReference type="Proteomes" id="UP000243797">
    <property type="component" value="Unassembled WGS sequence"/>
</dbReference>
<keyword evidence="5 7" id="KW-0503">Monooxygenase</keyword>
<organism evidence="7 8">
    <name type="scientific">Sphaceloma murrayae</name>
    <dbReference type="NCBI Taxonomy" id="2082308"/>
    <lineage>
        <taxon>Eukaryota</taxon>
        <taxon>Fungi</taxon>
        <taxon>Dikarya</taxon>
        <taxon>Ascomycota</taxon>
        <taxon>Pezizomycotina</taxon>
        <taxon>Dothideomycetes</taxon>
        <taxon>Dothideomycetidae</taxon>
        <taxon>Myriangiales</taxon>
        <taxon>Elsinoaceae</taxon>
        <taxon>Sphaceloma</taxon>
    </lineage>
</organism>
<dbReference type="PANTHER" id="PTHR13789">
    <property type="entry name" value="MONOOXYGENASE"/>
    <property type="match status" value="1"/>
</dbReference>
<accession>A0A2K1QIK5</accession>
<name>A0A2K1QIK5_9PEZI</name>
<dbReference type="OrthoDB" id="9993796at2759"/>
<proteinExistence type="inferred from homology"/>
<keyword evidence="8" id="KW-1185">Reference proteome</keyword>
<dbReference type="GO" id="GO:0004497">
    <property type="term" value="F:monooxygenase activity"/>
    <property type="evidence" value="ECO:0007669"/>
    <property type="project" value="UniProtKB-KW"/>
</dbReference>
<dbReference type="PANTHER" id="PTHR13789:SF314">
    <property type="entry name" value="FAD-BINDING DOMAIN-CONTAINING PROTEIN"/>
    <property type="match status" value="1"/>
</dbReference>
<dbReference type="InterPro" id="IPR002938">
    <property type="entry name" value="FAD-bd"/>
</dbReference>
<dbReference type="InterPro" id="IPR050493">
    <property type="entry name" value="FAD-dep_Monooxygenase_BioMet"/>
</dbReference>
<dbReference type="PRINTS" id="PR00420">
    <property type="entry name" value="RNGMNOXGNASE"/>
</dbReference>
<dbReference type="EMBL" id="NKHZ01000081">
    <property type="protein sequence ID" value="PNS14977.1"/>
    <property type="molecule type" value="Genomic_DNA"/>
</dbReference>
<keyword evidence="4" id="KW-0560">Oxidoreductase</keyword>
<evidence type="ECO:0000256" key="2">
    <source>
        <dbReference type="ARBA" id="ARBA00022630"/>
    </source>
</evidence>
<dbReference type="STRING" id="2082308.A0A2K1QIK5"/>
<dbReference type="GO" id="GO:0071949">
    <property type="term" value="F:FAD binding"/>
    <property type="evidence" value="ECO:0007669"/>
    <property type="project" value="InterPro"/>
</dbReference>
<dbReference type="SUPFAM" id="SSF54373">
    <property type="entry name" value="FAD-linked reductases, C-terminal domain"/>
    <property type="match status" value="1"/>
</dbReference>
<feature type="domain" description="FAD-binding" evidence="6">
    <location>
        <begin position="8"/>
        <end position="174"/>
    </location>
</feature>
<comment type="caution">
    <text evidence="7">The sequence shown here is derived from an EMBL/GenBank/DDBJ whole genome shotgun (WGS) entry which is preliminary data.</text>
</comment>
<comment type="similarity">
    <text evidence="1">Belongs to the paxM FAD-dependent monooxygenase family.</text>
</comment>
<sequence length="419" mass="46300">MSDRRPLRVAIIGAGVAGLAAATVLRKEHDVAIYEKNSEDTIASEPSNAIGLGPNGSRMAQLLGLRDSDVQACTITGFKTWTKDMGLLYDQNMDYQRFTGSNSWTVYRRDLRDALLSTAIRPGAGRPAAIVYGKEVAHVDADDGFIAFKDGTSIRADLIVGADGVHSKVRPAVEDTTRAALVPANLSFYRFSLPYTHIKALFTGKALPMPLQFRSGPFLSVMVANDGSNRNMVIYPCRSGKIVNFGFAVPDTVLKQPSSQSWHLHGSVSELISHFLDFPPWTHTLIHSLSQTDVRLYQVRDFDPLDNYVRGRTVLIGDAAHPMTPHMGQGTNQALEDAEGLSILLHPKVDADNITDHLYKWEAVRKPRATEIQLSSRVAAAKVEPAVFMERLRFIWDYHGIDDALEKMIGHLASTYLDR</sequence>